<keyword evidence="1" id="KW-0808">Transferase</keyword>
<name>A0A7Z0JAI4_9ACTN</name>
<dbReference type="InterPro" id="IPR050267">
    <property type="entry name" value="Anti-sigma-factor_SerPK"/>
</dbReference>
<dbReference type="PANTHER" id="PTHR35526">
    <property type="entry name" value="ANTI-SIGMA-F FACTOR RSBW-RELATED"/>
    <property type="match status" value="1"/>
</dbReference>
<reference evidence="3 4" key="1">
    <citation type="submission" date="2020-07" db="EMBL/GenBank/DDBJ databases">
        <title>Sequencing the genomes of 1000 actinobacteria strains.</title>
        <authorList>
            <person name="Klenk H.-P."/>
        </authorList>
    </citation>
    <scope>NUCLEOTIDE SEQUENCE [LARGE SCALE GENOMIC DNA]</scope>
    <source>
        <strain evidence="3 4">DSM 44442</strain>
    </source>
</reference>
<evidence type="ECO:0000313" key="3">
    <source>
        <dbReference type="EMBL" id="NYJ35176.1"/>
    </source>
</evidence>
<dbReference type="Proteomes" id="UP000572051">
    <property type="component" value="Unassembled WGS sequence"/>
</dbReference>
<feature type="domain" description="Histidine kinase/HSP90-like ATPase" evidence="2">
    <location>
        <begin position="13"/>
        <end position="124"/>
    </location>
</feature>
<dbReference type="PANTHER" id="PTHR35526:SF3">
    <property type="entry name" value="ANTI-SIGMA-F FACTOR RSBW"/>
    <property type="match status" value="1"/>
</dbReference>
<dbReference type="SUPFAM" id="SSF55874">
    <property type="entry name" value="ATPase domain of HSP90 chaperone/DNA topoisomerase II/histidine kinase"/>
    <property type="match status" value="1"/>
</dbReference>
<dbReference type="Pfam" id="PF13581">
    <property type="entry name" value="HATPase_c_2"/>
    <property type="match status" value="1"/>
</dbReference>
<dbReference type="CDD" id="cd16936">
    <property type="entry name" value="HATPase_RsbW-like"/>
    <property type="match status" value="1"/>
</dbReference>
<comment type="caution">
    <text evidence="3">The sequence shown here is derived from an EMBL/GenBank/DDBJ whole genome shotgun (WGS) entry which is preliminary data.</text>
</comment>
<organism evidence="3 4">
    <name type="scientific">Nocardiopsis aegyptia</name>
    <dbReference type="NCBI Taxonomy" id="220378"/>
    <lineage>
        <taxon>Bacteria</taxon>
        <taxon>Bacillati</taxon>
        <taxon>Actinomycetota</taxon>
        <taxon>Actinomycetes</taxon>
        <taxon>Streptosporangiales</taxon>
        <taxon>Nocardiopsidaceae</taxon>
        <taxon>Nocardiopsis</taxon>
    </lineage>
</organism>
<dbReference type="AlphaFoldDB" id="A0A7Z0JAI4"/>
<sequence>MRNWARMFPGHVDEIARVRAFVRTLLEDHPAVHDAELIVSELATNAIQHSRSKSNGGLFVVRVHDHGDRVRIAVTDYGSDEPWPRAVPTNAPPMAEHGRGLVLVDHIAKEWGSHPEPVGTCVWADIATPCEL</sequence>
<dbReference type="Gene3D" id="3.30.565.10">
    <property type="entry name" value="Histidine kinase-like ATPase, C-terminal domain"/>
    <property type="match status" value="1"/>
</dbReference>
<gene>
    <name evidence="3" type="ORF">HNR10_003057</name>
</gene>
<proteinExistence type="predicted"/>
<dbReference type="EMBL" id="JACCFS010000001">
    <property type="protein sequence ID" value="NYJ35176.1"/>
    <property type="molecule type" value="Genomic_DNA"/>
</dbReference>
<keyword evidence="1" id="KW-0418">Kinase</keyword>
<dbReference type="InterPro" id="IPR036890">
    <property type="entry name" value="HATPase_C_sf"/>
</dbReference>
<protein>
    <submittedName>
        <fullName evidence="3">Anti-sigma regulatory factor (Ser/Thr protein kinase)</fullName>
    </submittedName>
</protein>
<keyword evidence="4" id="KW-1185">Reference proteome</keyword>
<evidence type="ECO:0000256" key="1">
    <source>
        <dbReference type="ARBA" id="ARBA00022527"/>
    </source>
</evidence>
<accession>A0A7Z0JAI4</accession>
<keyword evidence="1" id="KW-0723">Serine/threonine-protein kinase</keyword>
<evidence type="ECO:0000313" key="4">
    <source>
        <dbReference type="Proteomes" id="UP000572051"/>
    </source>
</evidence>
<dbReference type="RefSeq" id="WP_312889278.1">
    <property type="nucleotide sequence ID" value="NZ_JACCFS010000001.1"/>
</dbReference>
<dbReference type="GO" id="GO:0004674">
    <property type="term" value="F:protein serine/threonine kinase activity"/>
    <property type="evidence" value="ECO:0007669"/>
    <property type="project" value="UniProtKB-KW"/>
</dbReference>
<evidence type="ECO:0000259" key="2">
    <source>
        <dbReference type="Pfam" id="PF13581"/>
    </source>
</evidence>
<dbReference type="InterPro" id="IPR003594">
    <property type="entry name" value="HATPase_dom"/>
</dbReference>